<dbReference type="InterPro" id="IPR024978">
    <property type="entry name" value="Homeodomain_phBC6A51-type"/>
</dbReference>
<name>A0A120MKH8_ANAPI</name>
<organism evidence="3 5">
    <name type="scientific">Anaerotignum propionicum DSM 1682</name>
    <dbReference type="NCBI Taxonomy" id="991789"/>
    <lineage>
        <taxon>Bacteria</taxon>
        <taxon>Bacillati</taxon>
        <taxon>Bacillota</taxon>
        <taxon>Clostridia</taxon>
        <taxon>Lachnospirales</taxon>
        <taxon>Anaerotignaceae</taxon>
        <taxon>Anaerotignum</taxon>
    </lineage>
</organism>
<dbReference type="Proteomes" id="UP000068026">
    <property type="component" value="Chromosome"/>
</dbReference>
<reference evidence="5" key="3">
    <citation type="submission" date="2016-11" db="EMBL/GenBank/DDBJ databases">
        <authorList>
            <person name="Jaros S."/>
            <person name="Januszkiewicz K."/>
            <person name="Wedrychowicz H."/>
        </authorList>
    </citation>
    <scope>NUCLEOTIDE SEQUENCE [LARGE SCALE GENOMIC DNA]</scope>
    <source>
        <strain evidence="5">DSM 1682</strain>
    </source>
</reference>
<gene>
    <name evidence="2" type="ORF">CPRO_27910</name>
    <name evidence="3" type="ORF">SAMN02745151_02448</name>
</gene>
<evidence type="ECO:0000313" key="2">
    <source>
        <dbReference type="EMBL" id="AMJ42337.1"/>
    </source>
</evidence>
<feature type="domain" description="Homeodomain phBC6A51-type" evidence="1">
    <location>
        <begin position="17"/>
        <end position="105"/>
    </location>
</feature>
<dbReference type="KEGG" id="cpro:CPRO_27910"/>
<reference evidence="2 4" key="1">
    <citation type="journal article" date="2016" name="Genome Announc.">
        <title>Complete Genome Sequence of the Amino Acid-Fermenting Clostridium propionicum X2 (DSM 1682).</title>
        <authorList>
            <person name="Poehlein A."/>
            <person name="Schlien K."/>
            <person name="Chowdhury N.P."/>
            <person name="Gottschalk G."/>
            <person name="Buckel W."/>
            <person name="Daniel R."/>
        </authorList>
    </citation>
    <scope>NUCLEOTIDE SEQUENCE [LARGE SCALE GENOMIC DNA]</scope>
    <source>
        <strain evidence="2 4">X2</strain>
    </source>
</reference>
<keyword evidence="4" id="KW-1185">Reference proteome</keyword>
<accession>A0A120MKH8</accession>
<dbReference type="Proteomes" id="UP000184204">
    <property type="component" value="Unassembled WGS sequence"/>
</dbReference>
<dbReference type="Pfam" id="PF13022">
    <property type="entry name" value="HTH_Tnp_1_2"/>
    <property type="match status" value="1"/>
</dbReference>
<dbReference type="RefSeq" id="WP_066052991.1">
    <property type="nucleotide sequence ID" value="NZ_CP014223.1"/>
</dbReference>
<protein>
    <recommendedName>
        <fullName evidence="1">Homeodomain phBC6A51-type domain-containing protein</fullName>
    </recommendedName>
</protein>
<dbReference type="EMBL" id="FQUA01000013">
    <property type="protein sequence ID" value="SHE99854.1"/>
    <property type="molecule type" value="Genomic_DNA"/>
</dbReference>
<reference evidence="4" key="2">
    <citation type="submission" date="2016-01" db="EMBL/GenBank/DDBJ databases">
        <authorList>
            <person name="Poehlein A."/>
            <person name="Schlien K."/>
            <person name="Gottschalk G."/>
            <person name="Buckel W."/>
            <person name="Daniel R."/>
        </authorList>
    </citation>
    <scope>NUCLEOTIDE SEQUENCE [LARGE SCALE GENOMIC DNA]</scope>
    <source>
        <strain evidence="4">X2</strain>
    </source>
</reference>
<evidence type="ECO:0000259" key="1">
    <source>
        <dbReference type="Pfam" id="PF13022"/>
    </source>
</evidence>
<dbReference type="Gene3D" id="1.10.10.60">
    <property type="entry name" value="Homeodomain-like"/>
    <property type="match status" value="1"/>
</dbReference>
<reference evidence="3" key="4">
    <citation type="submission" date="2016-11" db="EMBL/GenBank/DDBJ databases">
        <authorList>
            <person name="Varghese N."/>
            <person name="Submissions S."/>
        </authorList>
    </citation>
    <scope>NUCLEOTIDE SEQUENCE</scope>
    <source>
        <strain evidence="3">DSM 1682</strain>
    </source>
</reference>
<evidence type="ECO:0000313" key="5">
    <source>
        <dbReference type="Proteomes" id="UP000184204"/>
    </source>
</evidence>
<evidence type="ECO:0000313" key="3">
    <source>
        <dbReference type="EMBL" id="SHE99854.1"/>
    </source>
</evidence>
<proteinExistence type="predicted"/>
<sequence>MPKNRDKDGKYIPATGLTKQQTEAIYLIVYEGKQGKGVYEAIGVSPSTYYDWYKQDLFSQELEKERKVMRRQFKNKAWKRLGDVLENASYRDVMPAIRMVLEDDESSFYLNNKLEVNQNTTETITIKLVDDSEDVD</sequence>
<dbReference type="AlphaFoldDB" id="A0A120MKH8"/>
<evidence type="ECO:0000313" key="4">
    <source>
        <dbReference type="Proteomes" id="UP000068026"/>
    </source>
</evidence>
<dbReference type="EMBL" id="CP014223">
    <property type="protein sequence ID" value="AMJ42337.1"/>
    <property type="molecule type" value="Genomic_DNA"/>
</dbReference>